<comment type="catalytic activity">
    <reaction evidence="5">
        <text>siroheme + 2 H(+) = 12,18-didecarboxysiroheme + 2 CO2</text>
        <dbReference type="Rhea" id="RHEA:19093"/>
        <dbReference type="ChEBI" id="CHEBI:15378"/>
        <dbReference type="ChEBI" id="CHEBI:16526"/>
        <dbReference type="ChEBI" id="CHEBI:60052"/>
        <dbReference type="ChEBI" id="CHEBI:140497"/>
        <dbReference type="EC" id="4.1.1.111"/>
    </reaction>
</comment>
<dbReference type="Proteomes" id="UP000054705">
    <property type="component" value="Unassembled WGS sequence"/>
</dbReference>
<evidence type="ECO:0000259" key="6">
    <source>
        <dbReference type="Pfam" id="PF17805"/>
    </source>
</evidence>
<evidence type="ECO:0000256" key="5">
    <source>
        <dbReference type="ARBA" id="ARBA00048470"/>
    </source>
</evidence>
<evidence type="ECO:0000256" key="4">
    <source>
        <dbReference type="ARBA" id="ARBA00023471"/>
    </source>
</evidence>
<dbReference type="InterPro" id="IPR053953">
    <property type="entry name" value="NirdL-like_HTH"/>
</dbReference>
<dbReference type="PANTHER" id="PTHR43413:SF1">
    <property type="entry name" value="SIROHEME DECARBOXYLASE NIRL SUBUNIT"/>
    <property type="match status" value="1"/>
</dbReference>
<sequence length="155" mass="18203">MLTEKEKQIIRELQRGIPLVNRPFKLLAQNLNTTEEELLDKIKYLLERGYIRRIGATVRHHNLGFQANAMVVWNVPDELVAEKGRKMAGFSEVSHCYQRPRRPGWPYNLFTVVHGRTREECIQAVKKMSSATGMKNYRLLFSTMELKKSSMRYFE</sequence>
<feature type="domain" description="Siroheme decarboxylase AsnC-like ligand binding" evidence="6">
    <location>
        <begin position="63"/>
        <end position="147"/>
    </location>
</feature>
<dbReference type="Pfam" id="PF22451">
    <property type="entry name" value="NirdL-like_HTH"/>
    <property type="match status" value="1"/>
</dbReference>
<dbReference type="Pfam" id="PF17805">
    <property type="entry name" value="AsnC_trans_reg2"/>
    <property type="match status" value="1"/>
</dbReference>
<evidence type="ECO:0000259" key="7">
    <source>
        <dbReference type="Pfam" id="PF22451"/>
    </source>
</evidence>
<dbReference type="InterPro" id="IPR050684">
    <property type="entry name" value="HTH-Siroheme_Decarb"/>
</dbReference>
<comment type="similarity">
    <text evidence="3">Belongs to the Ahb/Nir family.</text>
</comment>
<comment type="caution">
    <text evidence="8">The sequence shown here is derived from an EMBL/GenBank/DDBJ whole genome shotgun (WGS) entry which is preliminary data.</text>
</comment>
<proteinExistence type="inferred from homology"/>
<name>A0A101HRP8_9FIRM</name>
<dbReference type="PANTHER" id="PTHR43413">
    <property type="entry name" value="TRANSCRIPTIONAL REGULATOR, ASNC FAMILY"/>
    <property type="match status" value="1"/>
</dbReference>
<organism evidence="8 9">
    <name type="scientific">Pelotomaculum thermopropionicum</name>
    <dbReference type="NCBI Taxonomy" id="110500"/>
    <lineage>
        <taxon>Bacteria</taxon>
        <taxon>Bacillati</taxon>
        <taxon>Bacillota</taxon>
        <taxon>Clostridia</taxon>
        <taxon>Eubacteriales</taxon>
        <taxon>Desulfotomaculaceae</taxon>
        <taxon>Pelotomaculum</taxon>
    </lineage>
</organism>
<reference evidence="9" key="1">
    <citation type="journal article" date="2015" name="MBio">
        <title>Genome-Resolved Metagenomic Analysis Reveals Roles for Candidate Phyla and Other Microbial Community Members in Biogeochemical Transformations in Oil Reservoirs.</title>
        <authorList>
            <person name="Hu P."/>
            <person name="Tom L."/>
            <person name="Singh A."/>
            <person name="Thomas B.C."/>
            <person name="Baker B.J."/>
            <person name="Piceno Y.M."/>
            <person name="Andersen G.L."/>
            <person name="Banfield J.F."/>
        </authorList>
    </citation>
    <scope>NUCLEOTIDE SEQUENCE [LARGE SCALE GENOMIC DNA]</scope>
</reference>
<accession>A0A101HRP8</accession>
<dbReference type="AlphaFoldDB" id="A0A101HRP8"/>
<evidence type="ECO:0000313" key="8">
    <source>
        <dbReference type="EMBL" id="KUK81448.1"/>
    </source>
</evidence>
<protein>
    <recommendedName>
        <fullName evidence="4">siroheme decarboxylase</fullName>
        <ecNumber evidence="4">4.1.1.111</ecNumber>
    </recommendedName>
</protein>
<keyword evidence="1" id="KW-0456">Lyase</keyword>
<evidence type="ECO:0000256" key="3">
    <source>
        <dbReference type="ARBA" id="ARBA00023457"/>
    </source>
</evidence>
<evidence type="ECO:0000256" key="2">
    <source>
        <dbReference type="ARBA" id="ARBA00023444"/>
    </source>
</evidence>
<dbReference type="GO" id="GO:0016829">
    <property type="term" value="F:lyase activity"/>
    <property type="evidence" value="ECO:0007669"/>
    <property type="project" value="UniProtKB-KW"/>
</dbReference>
<evidence type="ECO:0000256" key="1">
    <source>
        <dbReference type="ARBA" id="ARBA00023239"/>
    </source>
</evidence>
<dbReference type="EC" id="4.1.1.111" evidence="4"/>
<comment type="pathway">
    <text evidence="2">Porphyrin-containing compound metabolism.</text>
</comment>
<dbReference type="Gene3D" id="3.30.70.3460">
    <property type="match status" value="1"/>
</dbReference>
<feature type="domain" description="Siroheme decarboxylase NirL-like HTH" evidence="7">
    <location>
        <begin position="6"/>
        <end position="52"/>
    </location>
</feature>
<evidence type="ECO:0000313" key="9">
    <source>
        <dbReference type="Proteomes" id="UP000054705"/>
    </source>
</evidence>
<gene>
    <name evidence="8" type="ORF">XD97_0645</name>
</gene>
<dbReference type="InterPro" id="IPR040523">
    <property type="entry name" value="AsnC_trans_reg2"/>
</dbReference>
<dbReference type="EMBL" id="LGGS01000151">
    <property type="protein sequence ID" value="KUK81448.1"/>
    <property type="molecule type" value="Genomic_DNA"/>
</dbReference>